<dbReference type="Proteomes" id="UP001281147">
    <property type="component" value="Unassembled WGS sequence"/>
</dbReference>
<evidence type="ECO:0000313" key="2">
    <source>
        <dbReference type="Proteomes" id="UP001281147"/>
    </source>
</evidence>
<keyword evidence="2" id="KW-1185">Reference proteome</keyword>
<organism evidence="1 2">
    <name type="scientific">Vermiconidia calcicola</name>
    <dbReference type="NCBI Taxonomy" id="1690605"/>
    <lineage>
        <taxon>Eukaryota</taxon>
        <taxon>Fungi</taxon>
        <taxon>Dikarya</taxon>
        <taxon>Ascomycota</taxon>
        <taxon>Pezizomycotina</taxon>
        <taxon>Dothideomycetes</taxon>
        <taxon>Dothideomycetidae</taxon>
        <taxon>Mycosphaerellales</taxon>
        <taxon>Extremaceae</taxon>
        <taxon>Vermiconidia</taxon>
    </lineage>
</organism>
<comment type="caution">
    <text evidence="1">The sequence shown here is derived from an EMBL/GenBank/DDBJ whole genome shotgun (WGS) entry which is preliminary data.</text>
</comment>
<sequence length="241" mass="26524">MPQTSLTGWLSKPVALSEPAPVKQSIQLPIDDGISEHPATLATPSRAVQDVLSNGNSASSIGSLREKHPPPPNVERLNSLLLPIPYPEKFYGDITDDAVTHNISLVAVWHDDQTAAGKEQGRLVGAIRCRLLEHPPASKSTSVQRKEGPMLYLSTLVLLSPYRSHGIASRMLDILTRRAIENYGISSVGAHVWEANSEGLEWYRKRGFREVGSEPDYYRRLKPATAVVMLRDVGVRDLMDG</sequence>
<evidence type="ECO:0000313" key="1">
    <source>
        <dbReference type="EMBL" id="KAK3721819.1"/>
    </source>
</evidence>
<reference evidence="1" key="1">
    <citation type="submission" date="2023-07" db="EMBL/GenBank/DDBJ databases">
        <title>Black Yeasts Isolated from many extreme environments.</title>
        <authorList>
            <person name="Coleine C."/>
            <person name="Stajich J.E."/>
            <person name="Selbmann L."/>
        </authorList>
    </citation>
    <scope>NUCLEOTIDE SEQUENCE</scope>
    <source>
        <strain evidence="1">CCFEE 5714</strain>
    </source>
</reference>
<accession>A0ACC3NSR9</accession>
<dbReference type="EMBL" id="JAUTXU010000016">
    <property type="protein sequence ID" value="KAK3721819.1"/>
    <property type="molecule type" value="Genomic_DNA"/>
</dbReference>
<proteinExistence type="predicted"/>
<protein>
    <submittedName>
        <fullName evidence="1">Uncharacterized protein</fullName>
    </submittedName>
</protein>
<name>A0ACC3NSR9_9PEZI</name>
<gene>
    <name evidence="1" type="ORF">LTR37_002984</name>
</gene>